<sequence length="91" mass="9606">MEQLQNLLNHWKGNGEVVILESSCNPADSTMVGASGLAVETFFNSQDSSIKLGEGTHETNTIGDDETNATGDDALVLATQGSVLLRPNWSG</sequence>
<dbReference type="Proteomes" id="UP001283361">
    <property type="component" value="Unassembled WGS sequence"/>
</dbReference>
<keyword evidence="2" id="KW-1185">Reference proteome</keyword>
<evidence type="ECO:0000313" key="2">
    <source>
        <dbReference type="Proteomes" id="UP001283361"/>
    </source>
</evidence>
<dbReference type="AlphaFoldDB" id="A0AAE0XZG5"/>
<evidence type="ECO:0000313" key="1">
    <source>
        <dbReference type="EMBL" id="KAK3726252.1"/>
    </source>
</evidence>
<dbReference type="EMBL" id="JAWDGP010007314">
    <property type="protein sequence ID" value="KAK3726252.1"/>
    <property type="molecule type" value="Genomic_DNA"/>
</dbReference>
<protein>
    <submittedName>
        <fullName evidence="1">Uncharacterized protein</fullName>
    </submittedName>
</protein>
<proteinExistence type="predicted"/>
<gene>
    <name evidence="1" type="ORF">RRG08_008633</name>
</gene>
<reference evidence="1" key="1">
    <citation type="journal article" date="2023" name="G3 (Bethesda)">
        <title>A reference genome for the long-term kleptoplast-retaining sea slug Elysia crispata morphotype clarki.</title>
        <authorList>
            <person name="Eastman K.E."/>
            <person name="Pendleton A.L."/>
            <person name="Shaikh M.A."/>
            <person name="Suttiyut T."/>
            <person name="Ogas R."/>
            <person name="Tomko P."/>
            <person name="Gavelis G."/>
            <person name="Widhalm J.R."/>
            <person name="Wisecaver J.H."/>
        </authorList>
    </citation>
    <scope>NUCLEOTIDE SEQUENCE</scope>
    <source>
        <strain evidence="1">ECLA1</strain>
    </source>
</reference>
<accession>A0AAE0XZG5</accession>
<comment type="caution">
    <text evidence="1">The sequence shown here is derived from an EMBL/GenBank/DDBJ whole genome shotgun (WGS) entry which is preliminary data.</text>
</comment>
<name>A0AAE0XZG5_9GAST</name>
<organism evidence="1 2">
    <name type="scientific">Elysia crispata</name>
    <name type="common">lettuce slug</name>
    <dbReference type="NCBI Taxonomy" id="231223"/>
    <lineage>
        <taxon>Eukaryota</taxon>
        <taxon>Metazoa</taxon>
        <taxon>Spiralia</taxon>
        <taxon>Lophotrochozoa</taxon>
        <taxon>Mollusca</taxon>
        <taxon>Gastropoda</taxon>
        <taxon>Heterobranchia</taxon>
        <taxon>Euthyneura</taxon>
        <taxon>Panpulmonata</taxon>
        <taxon>Sacoglossa</taxon>
        <taxon>Placobranchoidea</taxon>
        <taxon>Plakobranchidae</taxon>
        <taxon>Elysia</taxon>
    </lineage>
</organism>